<dbReference type="OrthoDB" id="8244432at2"/>
<evidence type="ECO:0000313" key="2">
    <source>
        <dbReference type="Proteomes" id="UP000190675"/>
    </source>
</evidence>
<gene>
    <name evidence="1" type="ORF">SAMN05444169_5513</name>
</gene>
<dbReference type="Proteomes" id="UP000190675">
    <property type="component" value="Chromosome I"/>
</dbReference>
<protein>
    <recommendedName>
        <fullName evidence="3">DUF1508 domain-containing protein</fullName>
    </recommendedName>
</protein>
<evidence type="ECO:0000313" key="1">
    <source>
        <dbReference type="EMBL" id="SHH05991.1"/>
    </source>
</evidence>
<evidence type="ECO:0008006" key="3">
    <source>
        <dbReference type="Google" id="ProtNLM"/>
    </source>
</evidence>
<accession>A0A1M5PWT1</accession>
<proteinExistence type="predicted"/>
<dbReference type="RefSeq" id="WP_079568648.1">
    <property type="nucleotide sequence ID" value="NZ_LT670818.1"/>
</dbReference>
<dbReference type="AlphaFoldDB" id="A0A1M5PWT1"/>
<sequence>MTSSPNDHFVVTYQQGERPDRWSWEIRRRSKPLGIKMTGDGYQSDSAARFAGKQALADFLAELSKEEKLPRK</sequence>
<organism evidence="1 2">
    <name type="scientific">Bradyrhizobium erythrophlei</name>
    <dbReference type="NCBI Taxonomy" id="1437360"/>
    <lineage>
        <taxon>Bacteria</taxon>
        <taxon>Pseudomonadati</taxon>
        <taxon>Pseudomonadota</taxon>
        <taxon>Alphaproteobacteria</taxon>
        <taxon>Hyphomicrobiales</taxon>
        <taxon>Nitrobacteraceae</taxon>
        <taxon>Bradyrhizobium</taxon>
    </lineage>
</organism>
<dbReference type="EMBL" id="LT670818">
    <property type="protein sequence ID" value="SHH05991.1"/>
    <property type="molecule type" value="Genomic_DNA"/>
</dbReference>
<reference evidence="1 2" key="1">
    <citation type="submission" date="2016-11" db="EMBL/GenBank/DDBJ databases">
        <authorList>
            <person name="Jaros S."/>
            <person name="Januszkiewicz K."/>
            <person name="Wedrychowicz H."/>
        </authorList>
    </citation>
    <scope>NUCLEOTIDE SEQUENCE [LARGE SCALE GENOMIC DNA]</scope>
    <source>
        <strain evidence="1 2">GAS242</strain>
    </source>
</reference>
<name>A0A1M5PWT1_9BRAD</name>